<name>A0AAW7CR77_9GAMM</name>
<accession>A0AAW7CR77</accession>
<dbReference type="EMBL" id="JASVWL010000020">
    <property type="protein sequence ID" value="MDL5356453.1"/>
    <property type="molecule type" value="Genomic_DNA"/>
</dbReference>
<dbReference type="AlphaFoldDB" id="A0AAW7CR77"/>
<proteinExistence type="predicted"/>
<sequence>MQVKIRVMPGCIVITTQNSRELWGCAEGLSVTHVNRPKMLQWFNSFPGALDHRRSAGDQTRERALWVSLTAGSKIPALGRLVIEAEFKF</sequence>
<evidence type="ECO:0000313" key="1">
    <source>
        <dbReference type="EMBL" id="MDL5356453.1"/>
    </source>
</evidence>
<evidence type="ECO:0008006" key="3">
    <source>
        <dbReference type="Google" id="ProtNLM"/>
    </source>
</evidence>
<dbReference type="Proteomes" id="UP001224739">
    <property type="component" value="Unassembled WGS sequence"/>
</dbReference>
<evidence type="ECO:0000313" key="2">
    <source>
        <dbReference type="Proteomes" id="UP001224739"/>
    </source>
</evidence>
<gene>
    <name evidence="1" type="ORF">QSH02_16635</name>
</gene>
<organism evidence="1 2">
    <name type="scientific">Proteus faecis</name>
    <dbReference type="NCBI Taxonomy" id="2050967"/>
    <lineage>
        <taxon>Bacteria</taxon>
        <taxon>Pseudomonadati</taxon>
        <taxon>Pseudomonadota</taxon>
        <taxon>Gammaproteobacteria</taxon>
        <taxon>Enterobacterales</taxon>
        <taxon>Morganellaceae</taxon>
        <taxon>Proteus</taxon>
    </lineage>
</organism>
<comment type="caution">
    <text evidence="1">The sequence shown here is derived from an EMBL/GenBank/DDBJ whole genome shotgun (WGS) entry which is preliminary data.</text>
</comment>
<protein>
    <recommendedName>
        <fullName evidence="3">Type I toxin-antitoxin system SymE family toxin</fullName>
    </recommendedName>
</protein>
<reference evidence="1" key="1">
    <citation type="submission" date="2023-06" db="EMBL/GenBank/DDBJ databases">
        <title>Acute promotion of culturable opportunistic pathogens and persistent increase of antibiotic resistance following antibiotic exposure in mouse gut microbiota.</title>
        <authorList>
            <person name="Li L."/>
            <person name="Wang B."/>
            <person name="Sun Y."/>
            <person name="Wang M."/>
            <person name="Xu H."/>
        </authorList>
    </citation>
    <scope>NUCLEOTIDE SEQUENCE</scope>
    <source>
        <strain evidence="1">EPA10_1</strain>
    </source>
</reference>